<dbReference type="InterPro" id="IPR027417">
    <property type="entry name" value="P-loop_NTPase"/>
</dbReference>
<dbReference type="InterPro" id="IPR035421">
    <property type="entry name" value="Terminase_6C"/>
</dbReference>
<evidence type="ECO:0000259" key="3">
    <source>
        <dbReference type="Pfam" id="PF17289"/>
    </source>
</evidence>
<evidence type="ECO:0000259" key="2">
    <source>
        <dbReference type="Pfam" id="PF04466"/>
    </source>
</evidence>
<accession>A0A938XD54</accession>
<evidence type="ECO:0000256" key="1">
    <source>
        <dbReference type="ARBA" id="ARBA00022612"/>
    </source>
</evidence>
<evidence type="ECO:0000313" key="4">
    <source>
        <dbReference type="EMBL" id="MBM6949338.1"/>
    </source>
</evidence>
<dbReference type="InterPro" id="IPR035412">
    <property type="entry name" value="Terminase_L_N"/>
</dbReference>
<dbReference type="Proteomes" id="UP000705508">
    <property type="component" value="Unassembled WGS sequence"/>
</dbReference>
<feature type="domain" description="Terminase large subunit gp17-like C-terminal" evidence="3">
    <location>
        <begin position="253"/>
        <end position="390"/>
    </location>
</feature>
<dbReference type="Pfam" id="PF17289">
    <property type="entry name" value="Terminase_6C"/>
    <property type="match status" value="1"/>
</dbReference>
<reference evidence="4" key="2">
    <citation type="journal article" date="2021" name="Sci. Rep.">
        <title>The distribution of antibiotic resistance genes in chicken gut microbiota commensals.</title>
        <authorList>
            <person name="Juricova H."/>
            <person name="Matiasovicova J."/>
            <person name="Kubasova T."/>
            <person name="Cejkova D."/>
            <person name="Rychlik I."/>
        </authorList>
    </citation>
    <scope>NUCLEOTIDE SEQUENCE</scope>
    <source>
        <strain evidence="4">An582</strain>
    </source>
</reference>
<keyword evidence="1" id="KW-1188">Viral release from host cell</keyword>
<feature type="domain" description="Phage terminase large subunit N-terminal" evidence="2">
    <location>
        <begin position="128"/>
        <end position="203"/>
    </location>
</feature>
<dbReference type="NCBIfam" id="TIGR01547">
    <property type="entry name" value="phage_term_2"/>
    <property type="match status" value="1"/>
</dbReference>
<dbReference type="InterPro" id="IPR006437">
    <property type="entry name" value="Phage_terminase_lsu"/>
</dbReference>
<protein>
    <submittedName>
        <fullName evidence="4">PBSX family phage terminase large subunit</fullName>
    </submittedName>
</protein>
<dbReference type="EMBL" id="JACJKS010000023">
    <property type="protein sequence ID" value="MBM6949338.1"/>
    <property type="molecule type" value="Genomic_DNA"/>
</dbReference>
<proteinExistence type="predicted"/>
<evidence type="ECO:0000313" key="5">
    <source>
        <dbReference type="Proteomes" id="UP000705508"/>
    </source>
</evidence>
<organism evidence="4 5">
    <name type="scientific">Mordavella massiliensis</name>
    <dbReference type="NCBI Taxonomy" id="1871024"/>
    <lineage>
        <taxon>Bacteria</taxon>
        <taxon>Bacillati</taxon>
        <taxon>Bacillota</taxon>
        <taxon>Clostridia</taxon>
        <taxon>Eubacteriales</taxon>
        <taxon>Clostridiaceae</taxon>
        <taxon>Mordavella</taxon>
    </lineage>
</organism>
<name>A0A938XD54_9CLOT</name>
<dbReference type="AlphaFoldDB" id="A0A938XD54"/>
<reference evidence="4" key="1">
    <citation type="submission" date="2020-08" db="EMBL/GenBank/DDBJ databases">
        <authorList>
            <person name="Cejkova D."/>
            <person name="Kubasova T."/>
            <person name="Jahodarova E."/>
            <person name="Rychlik I."/>
        </authorList>
    </citation>
    <scope>NUCLEOTIDE SEQUENCE</scope>
    <source>
        <strain evidence="4">An582</strain>
    </source>
</reference>
<dbReference type="Gene3D" id="3.40.50.300">
    <property type="entry name" value="P-loop containing nucleotide triphosphate hydrolases"/>
    <property type="match status" value="1"/>
</dbReference>
<gene>
    <name evidence="4" type="ORF">H6A20_11885</name>
</gene>
<dbReference type="RefSeq" id="WP_204907338.1">
    <property type="nucleotide sequence ID" value="NZ_JACJKS010000023.1"/>
</dbReference>
<dbReference type="Gene3D" id="3.30.420.280">
    <property type="match status" value="1"/>
</dbReference>
<comment type="caution">
    <text evidence="4">The sequence shown here is derived from an EMBL/GenBank/DDBJ whole genome shotgun (WGS) entry which is preliminary data.</text>
</comment>
<sequence>MNLNSIYTPKQIEILKACRNTDWFMLINHGAKRSGKTQLDNDIFLQELMRVRGIANRLGIDTPQYILAGYSMGNIQDNILTELSNKYGFEFKFDRFNNFNLFGVKVVQTSHGTISGLGRIRGMTAFGAYINEASLANQEVFDEIKARCSGPGARIIADTNPDHPEHWLLKDYIKSPAEGILSFHFSLQDNTFLDPRYVRNIIETTPKGMFSDRGIKGLWVSGEGVVYPDFDQNVHVITPEQARGLIFERVLGGVDWGWEHWGAIVVIGVKAGSYYVIEEQAAQHKHIGGWIAVAKDIIKRFGNIPFYCDPARPEHVASFQEAGINAFLGNNRVLSGIEAVATLMTNRQFFIVYSRCPRFRYEIYRYIWKKNTGEPLKENDDVLCAIRYGIYSDMTVNKIDVPGQSQIDQARRLKGML</sequence>
<dbReference type="Pfam" id="PF04466">
    <property type="entry name" value="Terminase_3"/>
    <property type="match status" value="1"/>
</dbReference>